<comment type="caution">
    <text evidence="3">The sequence shown here is derived from an EMBL/GenBank/DDBJ whole genome shotgun (WGS) entry which is preliminary data.</text>
</comment>
<dbReference type="InterPro" id="IPR000608">
    <property type="entry name" value="UBC"/>
</dbReference>
<keyword evidence="4" id="KW-1185">Reference proteome</keyword>
<feature type="chain" id="PRO_5043932311" description="UBC core domain-containing protein" evidence="1">
    <location>
        <begin position="16"/>
        <end position="135"/>
    </location>
</feature>
<dbReference type="AlphaFoldDB" id="A0AAV3RRC7"/>
<dbReference type="Gene3D" id="3.10.110.10">
    <property type="entry name" value="Ubiquitin Conjugating Enzyme"/>
    <property type="match status" value="1"/>
</dbReference>
<evidence type="ECO:0000313" key="3">
    <source>
        <dbReference type="EMBL" id="GAA0183593.1"/>
    </source>
</evidence>
<evidence type="ECO:0000256" key="1">
    <source>
        <dbReference type="SAM" id="SignalP"/>
    </source>
</evidence>
<dbReference type="SUPFAM" id="SSF54495">
    <property type="entry name" value="UBC-like"/>
    <property type="match status" value="1"/>
</dbReference>
<dbReference type="Pfam" id="PF00179">
    <property type="entry name" value="UQ_con"/>
    <property type="match status" value="1"/>
</dbReference>
<feature type="domain" description="UBC core" evidence="2">
    <location>
        <begin position="93"/>
        <end position="123"/>
    </location>
</feature>
<gene>
    <name evidence="3" type="ORF">LIER_30975</name>
</gene>
<evidence type="ECO:0000259" key="2">
    <source>
        <dbReference type="Pfam" id="PF00179"/>
    </source>
</evidence>
<dbReference type="Proteomes" id="UP001454036">
    <property type="component" value="Unassembled WGS sequence"/>
</dbReference>
<sequence>MGWIVILFFNWSSFGGFSSCKKKLYYVSIPEFHALFHQLFDPVVKPLEELNDERLEDIMPEIPFWADDNDLVMEPAICWAGNPDIVVHFDELTVQVFHPNINNNGSICMDVLKEQWSPALSFEGFAVDLFIVNGP</sequence>
<evidence type="ECO:0000313" key="4">
    <source>
        <dbReference type="Proteomes" id="UP001454036"/>
    </source>
</evidence>
<dbReference type="InterPro" id="IPR016135">
    <property type="entry name" value="UBQ-conjugating_enzyme/RWD"/>
</dbReference>
<accession>A0AAV3RRC7</accession>
<feature type="signal peptide" evidence="1">
    <location>
        <begin position="1"/>
        <end position="15"/>
    </location>
</feature>
<reference evidence="3 4" key="1">
    <citation type="submission" date="2024-01" db="EMBL/GenBank/DDBJ databases">
        <title>The complete chloroplast genome sequence of Lithospermum erythrorhizon: insights into the phylogenetic relationship among Boraginaceae species and the maternal lineages of purple gromwells.</title>
        <authorList>
            <person name="Okada T."/>
            <person name="Watanabe K."/>
        </authorList>
    </citation>
    <scope>NUCLEOTIDE SEQUENCE [LARGE SCALE GENOMIC DNA]</scope>
</reference>
<proteinExistence type="predicted"/>
<keyword evidence="1" id="KW-0732">Signal</keyword>
<dbReference type="EMBL" id="BAABME010011332">
    <property type="protein sequence ID" value="GAA0183593.1"/>
    <property type="molecule type" value="Genomic_DNA"/>
</dbReference>
<protein>
    <recommendedName>
        <fullName evidence="2">UBC core domain-containing protein</fullName>
    </recommendedName>
</protein>
<organism evidence="3 4">
    <name type="scientific">Lithospermum erythrorhizon</name>
    <name type="common">Purple gromwell</name>
    <name type="synonym">Lithospermum officinale var. erythrorhizon</name>
    <dbReference type="NCBI Taxonomy" id="34254"/>
    <lineage>
        <taxon>Eukaryota</taxon>
        <taxon>Viridiplantae</taxon>
        <taxon>Streptophyta</taxon>
        <taxon>Embryophyta</taxon>
        <taxon>Tracheophyta</taxon>
        <taxon>Spermatophyta</taxon>
        <taxon>Magnoliopsida</taxon>
        <taxon>eudicotyledons</taxon>
        <taxon>Gunneridae</taxon>
        <taxon>Pentapetalae</taxon>
        <taxon>asterids</taxon>
        <taxon>lamiids</taxon>
        <taxon>Boraginales</taxon>
        <taxon>Boraginaceae</taxon>
        <taxon>Boraginoideae</taxon>
        <taxon>Lithospermeae</taxon>
        <taxon>Lithospermum</taxon>
    </lineage>
</organism>
<name>A0AAV3RRC7_LITER</name>